<feature type="chain" id="PRO_5009583907" evidence="2">
    <location>
        <begin position="24"/>
        <end position="708"/>
    </location>
</feature>
<reference evidence="3 4" key="1">
    <citation type="journal article" date="2016" name="Nat. Commun.">
        <title>Thousands of microbial genomes shed light on interconnected biogeochemical processes in an aquifer system.</title>
        <authorList>
            <person name="Anantharaman K."/>
            <person name="Brown C.T."/>
            <person name="Hug L.A."/>
            <person name="Sharon I."/>
            <person name="Castelle C.J."/>
            <person name="Probst A.J."/>
            <person name="Thomas B.C."/>
            <person name="Singh A."/>
            <person name="Wilkins M.J."/>
            <person name="Karaoz U."/>
            <person name="Brodie E.L."/>
            <person name="Williams K.H."/>
            <person name="Hubbard S.S."/>
            <person name="Banfield J.F."/>
        </authorList>
    </citation>
    <scope>NUCLEOTIDE SEQUENCE [LARGE SCALE GENOMIC DNA]</scope>
</reference>
<evidence type="ECO:0000313" key="4">
    <source>
        <dbReference type="Proteomes" id="UP000177629"/>
    </source>
</evidence>
<accession>A0A1G2PK60</accession>
<feature type="signal peptide" evidence="2">
    <location>
        <begin position="1"/>
        <end position="23"/>
    </location>
</feature>
<dbReference type="AlphaFoldDB" id="A0A1G2PK60"/>
<name>A0A1G2PK60_9BACT</name>
<comment type="caution">
    <text evidence="3">The sequence shown here is derived from an EMBL/GenBank/DDBJ whole genome shotgun (WGS) entry which is preliminary data.</text>
</comment>
<gene>
    <name evidence="3" type="ORF">A2806_01125</name>
</gene>
<evidence type="ECO:0000256" key="1">
    <source>
        <dbReference type="SAM" id="Coils"/>
    </source>
</evidence>
<protein>
    <submittedName>
        <fullName evidence="3">Uncharacterized protein</fullName>
    </submittedName>
</protein>
<sequence length="708" mass="78793">MNVLVLLLLAIITGFFVAHPAHAAVPVAVVQFDAGTDFETSILSFLGDLFDKLTTKQLESSAAFELLKVEKAREDVNKLMQEVQEELTDYGIALAVQDYRVSKDPRCLEEPSTCPTANELSISPYKQSRIINNVYDYIFEEPREKARVYTMCYFNLFIWDQAGILDDMFGDAGLMGAPQDPPDGLCAIGGKDVTPGGPTKCTYGSKSTRQSINKLRETRDAMLFGLRRANYYQLDYPQIFLFGDWMGYPETSNAAIQQYGLAGRGEFDSAEMRKMSLANCIPILADTSTPLLPDPALRFHNVSLEQVMAVLPSLIEGTAGRPQSTLIELRAVQEDKNNIDGVARIAISNISRIINETQKERELTYLAGQGIRPERLYLELNNKDEAGEPIDPIRGGPGDLIQYEYDTGYIVAPAVVLLQKMQAANQAMFDLAQKSFLYLDPERTSLSTLNRYNVVSNADTCYDDDGNTFPCAFIGGFFERQICNVVPNNPSGTYCFPVDPWLKPRTAFRSAPDAKRVGPNFKTSQDSPLPILSSEGGLPAPWEDESAYVALGNEKVGAAAERGSQQFDLKYKISDYKFDTPKVAYPGILESAGWNKGDNIGLKALGADYAINDWYDRVFEMYEPYRNENTLTFGPGEWTCYIATWFRFRQVEGNLVPTFASTRTVIDIGERTFSILPTAKIIQGPTVADALQNQIDDYCGERLSDTSY</sequence>
<evidence type="ECO:0000313" key="3">
    <source>
        <dbReference type="EMBL" id="OHA48710.1"/>
    </source>
</evidence>
<proteinExistence type="predicted"/>
<organism evidence="3 4">
    <name type="scientific">Candidatus Terrybacteria bacterium RIFCSPHIGHO2_01_FULL_48_17</name>
    <dbReference type="NCBI Taxonomy" id="1802362"/>
    <lineage>
        <taxon>Bacteria</taxon>
        <taxon>Candidatus Terryibacteriota</taxon>
    </lineage>
</organism>
<evidence type="ECO:0000256" key="2">
    <source>
        <dbReference type="SAM" id="SignalP"/>
    </source>
</evidence>
<dbReference type="Proteomes" id="UP000177629">
    <property type="component" value="Unassembled WGS sequence"/>
</dbReference>
<dbReference type="EMBL" id="MHSS01000004">
    <property type="protein sequence ID" value="OHA48710.1"/>
    <property type="molecule type" value="Genomic_DNA"/>
</dbReference>
<keyword evidence="1" id="KW-0175">Coiled coil</keyword>
<feature type="coiled-coil region" evidence="1">
    <location>
        <begin position="62"/>
        <end position="89"/>
    </location>
</feature>
<dbReference type="STRING" id="1802362.A2806_01125"/>
<keyword evidence="2" id="KW-0732">Signal</keyword>